<comment type="caution">
    <text evidence="1">The sequence shown here is derived from an EMBL/GenBank/DDBJ whole genome shotgun (WGS) entry which is preliminary data.</text>
</comment>
<evidence type="ECO:0000313" key="1">
    <source>
        <dbReference type="EMBL" id="CAG8840703.1"/>
    </source>
</evidence>
<feature type="non-terminal residue" evidence="1">
    <location>
        <position position="128"/>
    </location>
</feature>
<reference evidence="1" key="1">
    <citation type="submission" date="2021-06" db="EMBL/GenBank/DDBJ databases">
        <authorList>
            <person name="Kallberg Y."/>
            <person name="Tangrot J."/>
            <person name="Rosling A."/>
        </authorList>
    </citation>
    <scope>NUCLEOTIDE SEQUENCE</scope>
    <source>
        <strain evidence="1">MA461A</strain>
    </source>
</reference>
<gene>
    <name evidence="1" type="ORF">RPERSI_LOCUS31538</name>
</gene>
<evidence type="ECO:0000313" key="2">
    <source>
        <dbReference type="Proteomes" id="UP000789920"/>
    </source>
</evidence>
<proteinExistence type="predicted"/>
<dbReference type="Proteomes" id="UP000789920">
    <property type="component" value="Unassembled WGS sequence"/>
</dbReference>
<sequence length="128" mass="14847">MTNIQNLNNNQLEEEFALINPQQELTESEKNIIKQLPEIIFAINNYFTSLDSLYLKKAEELFAEFSKNDLSIEANPNLNEGITQEESSNTQRIVNSFKHSIEICKKLETEKNKNVGLDQKIQQLEEEK</sequence>
<dbReference type="EMBL" id="CAJVQC010127479">
    <property type="protein sequence ID" value="CAG8840703.1"/>
    <property type="molecule type" value="Genomic_DNA"/>
</dbReference>
<keyword evidence="2" id="KW-1185">Reference proteome</keyword>
<accession>A0ACA9SI71</accession>
<organism evidence="1 2">
    <name type="scientific">Racocetra persica</name>
    <dbReference type="NCBI Taxonomy" id="160502"/>
    <lineage>
        <taxon>Eukaryota</taxon>
        <taxon>Fungi</taxon>
        <taxon>Fungi incertae sedis</taxon>
        <taxon>Mucoromycota</taxon>
        <taxon>Glomeromycotina</taxon>
        <taxon>Glomeromycetes</taxon>
        <taxon>Diversisporales</taxon>
        <taxon>Gigasporaceae</taxon>
        <taxon>Racocetra</taxon>
    </lineage>
</organism>
<protein>
    <submittedName>
        <fullName evidence="1">26876_t:CDS:1</fullName>
    </submittedName>
</protein>
<name>A0ACA9SI71_9GLOM</name>